<feature type="transmembrane region" description="Helical" evidence="1">
    <location>
        <begin position="55"/>
        <end position="72"/>
    </location>
</feature>
<proteinExistence type="predicted"/>
<dbReference type="InterPro" id="IPR037185">
    <property type="entry name" value="EmrE-like"/>
</dbReference>
<name>T1CCL6_9ZZZZ</name>
<keyword evidence="1" id="KW-1133">Transmembrane helix</keyword>
<evidence type="ECO:0000313" key="3">
    <source>
        <dbReference type="EMBL" id="EQD63549.1"/>
    </source>
</evidence>
<dbReference type="EMBL" id="AUZY01004440">
    <property type="protein sequence ID" value="EQD63549.1"/>
    <property type="molecule type" value="Genomic_DNA"/>
</dbReference>
<feature type="transmembrane region" description="Helical" evidence="1">
    <location>
        <begin position="109"/>
        <end position="134"/>
    </location>
</feature>
<feature type="transmembrane region" description="Helical" evidence="1">
    <location>
        <begin position="84"/>
        <end position="103"/>
    </location>
</feature>
<sequence length="240" mass="25233">MSSDSRSPAGRFALAQSGLLLVLITAGISGVSTFVNLYAVSGTNSDAFVTVRNGAVALLLVPLAVITMYGAARTPLSRGDWTRLVLIGIMGGGIPFLLFFHGLELATAAGAGATASFLYRTLFLIAAVLAIVVLKERFHWRIALAAALLLGGNLLLLSFTTPIWANGDGYVFAATALWAVEYTISKRTLRRLPSQTVALGRMGFGAVFLVGYLAATEQMSAVGSFSGGEWIWVAISSVLL</sequence>
<feature type="domain" description="EamA" evidence="2">
    <location>
        <begin position="167"/>
        <end position="239"/>
    </location>
</feature>
<organism evidence="3">
    <name type="scientific">mine drainage metagenome</name>
    <dbReference type="NCBI Taxonomy" id="410659"/>
    <lineage>
        <taxon>unclassified sequences</taxon>
        <taxon>metagenomes</taxon>
        <taxon>ecological metagenomes</taxon>
    </lineage>
</organism>
<accession>T1CCL6</accession>
<protein>
    <submittedName>
        <fullName evidence="3">Membrane protein containing DUF6, transmembrane</fullName>
    </submittedName>
</protein>
<feature type="domain" description="EamA" evidence="2">
    <location>
        <begin position="17"/>
        <end position="157"/>
    </location>
</feature>
<feature type="transmembrane region" description="Helical" evidence="1">
    <location>
        <begin position="197"/>
        <end position="215"/>
    </location>
</feature>
<keyword evidence="1 3" id="KW-0812">Transmembrane</keyword>
<dbReference type="InterPro" id="IPR000620">
    <property type="entry name" value="EamA_dom"/>
</dbReference>
<keyword evidence="1" id="KW-0472">Membrane</keyword>
<feature type="transmembrane region" description="Helical" evidence="1">
    <location>
        <begin position="141"/>
        <end position="163"/>
    </location>
</feature>
<dbReference type="SUPFAM" id="SSF103481">
    <property type="entry name" value="Multidrug resistance efflux transporter EmrE"/>
    <property type="match status" value="1"/>
</dbReference>
<reference evidence="3" key="1">
    <citation type="submission" date="2013-08" db="EMBL/GenBank/DDBJ databases">
        <authorList>
            <person name="Mendez C."/>
            <person name="Richter M."/>
            <person name="Ferrer M."/>
            <person name="Sanchez J."/>
        </authorList>
    </citation>
    <scope>NUCLEOTIDE SEQUENCE</scope>
</reference>
<reference evidence="3" key="2">
    <citation type="journal article" date="2014" name="ISME J.">
        <title>Microbial stratification in low pH oxic and suboxic macroscopic growths along an acid mine drainage.</title>
        <authorList>
            <person name="Mendez-Garcia C."/>
            <person name="Mesa V."/>
            <person name="Sprenger R.R."/>
            <person name="Richter M."/>
            <person name="Diez M.S."/>
            <person name="Solano J."/>
            <person name="Bargiela R."/>
            <person name="Golyshina O.V."/>
            <person name="Manteca A."/>
            <person name="Ramos J.L."/>
            <person name="Gallego J.R."/>
            <person name="Llorente I."/>
            <person name="Martins Dos Santos V.A."/>
            <person name="Jensen O.N."/>
            <person name="Pelaez A.I."/>
            <person name="Sanchez J."/>
            <person name="Ferrer M."/>
        </authorList>
    </citation>
    <scope>NUCLEOTIDE SEQUENCE</scope>
</reference>
<gene>
    <name evidence="3" type="ORF">B1B_06987</name>
</gene>
<dbReference type="GO" id="GO:0016020">
    <property type="term" value="C:membrane"/>
    <property type="evidence" value="ECO:0007669"/>
    <property type="project" value="InterPro"/>
</dbReference>
<dbReference type="Pfam" id="PF00892">
    <property type="entry name" value="EamA"/>
    <property type="match status" value="2"/>
</dbReference>
<evidence type="ECO:0000259" key="2">
    <source>
        <dbReference type="Pfam" id="PF00892"/>
    </source>
</evidence>
<evidence type="ECO:0000256" key="1">
    <source>
        <dbReference type="SAM" id="Phobius"/>
    </source>
</evidence>
<feature type="transmembrane region" description="Helical" evidence="1">
    <location>
        <begin position="169"/>
        <end position="185"/>
    </location>
</feature>
<dbReference type="AlphaFoldDB" id="T1CCL6"/>
<feature type="non-terminal residue" evidence="3">
    <location>
        <position position="240"/>
    </location>
</feature>
<feature type="transmembrane region" description="Helical" evidence="1">
    <location>
        <begin position="12"/>
        <end position="35"/>
    </location>
</feature>
<comment type="caution">
    <text evidence="3">The sequence shown here is derived from an EMBL/GenBank/DDBJ whole genome shotgun (WGS) entry which is preliminary data.</text>
</comment>